<dbReference type="InterPro" id="IPR050288">
    <property type="entry name" value="Cellulose_deg_GH3"/>
</dbReference>
<comment type="caution">
    <text evidence="4">The sequence shown here is derived from an EMBL/GenBank/DDBJ whole genome shotgun (WGS) entry which is preliminary data.</text>
</comment>
<keyword evidence="2 4" id="KW-0378">Hydrolase</keyword>
<dbReference type="Pfam" id="PF01915">
    <property type="entry name" value="Glyco_hydro_3_C"/>
    <property type="match status" value="1"/>
</dbReference>
<evidence type="ECO:0000259" key="3">
    <source>
        <dbReference type="Pfam" id="PF01915"/>
    </source>
</evidence>
<keyword evidence="4" id="KW-0326">Glycosidase</keyword>
<organism evidence="4">
    <name type="scientific">human gut metagenome</name>
    <dbReference type="NCBI Taxonomy" id="408170"/>
    <lineage>
        <taxon>unclassified sequences</taxon>
        <taxon>metagenomes</taxon>
        <taxon>organismal metagenomes</taxon>
    </lineage>
</organism>
<reference evidence="4" key="1">
    <citation type="journal article" date="2013" name="Environ. Microbiol.">
        <title>Microbiota from the distal guts of lean and obese adolescents exhibit partial functional redundancy besides clear differences in community structure.</title>
        <authorList>
            <person name="Ferrer M."/>
            <person name="Ruiz A."/>
            <person name="Lanza F."/>
            <person name="Haange S.B."/>
            <person name="Oberbach A."/>
            <person name="Till H."/>
            <person name="Bargiela R."/>
            <person name="Campoy C."/>
            <person name="Segura M.T."/>
            <person name="Richter M."/>
            <person name="von Bergen M."/>
            <person name="Seifert J."/>
            <person name="Suarez A."/>
        </authorList>
    </citation>
    <scope>NUCLEOTIDE SEQUENCE</scope>
</reference>
<comment type="similarity">
    <text evidence="1">Belongs to the glycosyl hydrolase 3 family.</text>
</comment>
<evidence type="ECO:0000313" key="4">
    <source>
        <dbReference type="EMBL" id="EKC62224.1"/>
    </source>
</evidence>
<name>K1T3Q1_9ZZZZ</name>
<feature type="non-terminal residue" evidence="4">
    <location>
        <position position="1"/>
    </location>
</feature>
<dbReference type="EMBL" id="AJWY01008075">
    <property type="protein sequence ID" value="EKC62224.1"/>
    <property type="molecule type" value="Genomic_DNA"/>
</dbReference>
<dbReference type="InterPro" id="IPR036881">
    <property type="entry name" value="Glyco_hydro_3_C_sf"/>
</dbReference>
<dbReference type="GO" id="GO:0005975">
    <property type="term" value="P:carbohydrate metabolic process"/>
    <property type="evidence" value="ECO:0007669"/>
    <property type="project" value="InterPro"/>
</dbReference>
<dbReference type="EC" id="3.2.1.21" evidence="4"/>
<dbReference type="InterPro" id="IPR002772">
    <property type="entry name" value="Glyco_hydro_3_C"/>
</dbReference>
<dbReference type="PANTHER" id="PTHR42715">
    <property type="entry name" value="BETA-GLUCOSIDASE"/>
    <property type="match status" value="1"/>
</dbReference>
<dbReference type="AlphaFoldDB" id="K1T3Q1"/>
<dbReference type="GO" id="GO:0008422">
    <property type="term" value="F:beta-glucosidase activity"/>
    <property type="evidence" value="ECO:0007669"/>
    <property type="project" value="UniProtKB-EC"/>
</dbReference>
<feature type="domain" description="Glycoside hydrolase family 3 C-terminal" evidence="3">
    <location>
        <begin position="28"/>
        <end position="152"/>
    </location>
</feature>
<dbReference type="Gene3D" id="3.40.50.1700">
    <property type="entry name" value="Glycoside hydrolase family 3 C-terminal domain"/>
    <property type="match status" value="1"/>
</dbReference>
<proteinExistence type="inferred from homology"/>
<evidence type="ECO:0000256" key="2">
    <source>
        <dbReference type="ARBA" id="ARBA00022801"/>
    </source>
</evidence>
<protein>
    <submittedName>
        <fullName evidence="4">Protein containing Glycoside hydrolase, family 3</fullName>
        <ecNumber evidence="4">3.2.1.21</ecNumber>
    </submittedName>
</protein>
<dbReference type="SUPFAM" id="SSF52279">
    <property type="entry name" value="Beta-D-glucan exohydrolase, C-terminal domain"/>
    <property type="match status" value="1"/>
</dbReference>
<accession>K1T3Q1</accession>
<evidence type="ECO:0000256" key="1">
    <source>
        <dbReference type="ARBA" id="ARBA00005336"/>
    </source>
</evidence>
<dbReference type="PANTHER" id="PTHR42715:SF10">
    <property type="entry name" value="BETA-GLUCOSIDASE"/>
    <property type="match status" value="1"/>
</dbReference>
<sequence length="172" mass="18531">NRPLKEGCYVTASKEHIALSREAAAEGMVLLKNEHNLLPLKAGSRIALFGKGSFDYVKGGGGSGDVTVSYVHNLYDGFQMLHDAVSLYEPLCDFYRANVNEQYDQGSVPGMTTEPALSAELLAGASAYTDTAVIVLSRFSGEGWDRSSIEYNGEYTGASSMQMRSDSGREPA</sequence>
<gene>
    <name evidence="4" type="ORF">LEA_11956</name>
</gene>